<keyword evidence="3" id="KW-1185">Reference proteome</keyword>
<keyword evidence="1" id="KW-1133">Transmembrane helix</keyword>
<evidence type="ECO:0000313" key="3">
    <source>
        <dbReference type="Proteomes" id="UP001642540"/>
    </source>
</evidence>
<comment type="caution">
    <text evidence="2">The sequence shown here is derived from an EMBL/GenBank/DDBJ whole genome shotgun (WGS) entry which is preliminary data.</text>
</comment>
<feature type="transmembrane region" description="Helical" evidence="1">
    <location>
        <begin position="285"/>
        <end position="305"/>
    </location>
</feature>
<proteinExistence type="predicted"/>
<organism evidence="2 3">
    <name type="scientific">Orchesella dallaii</name>
    <dbReference type="NCBI Taxonomy" id="48710"/>
    <lineage>
        <taxon>Eukaryota</taxon>
        <taxon>Metazoa</taxon>
        <taxon>Ecdysozoa</taxon>
        <taxon>Arthropoda</taxon>
        <taxon>Hexapoda</taxon>
        <taxon>Collembola</taxon>
        <taxon>Entomobryomorpha</taxon>
        <taxon>Entomobryoidea</taxon>
        <taxon>Orchesellidae</taxon>
        <taxon>Orchesellinae</taxon>
        <taxon>Orchesella</taxon>
    </lineage>
</organism>
<protein>
    <recommendedName>
        <fullName evidence="4">Odorant receptor</fullName>
    </recommendedName>
</protein>
<name>A0ABP1S7R0_9HEXA</name>
<dbReference type="EMBL" id="CAXLJM020000164">
    <property type="protein sequence ID" value="CAL8146211.1"/>
    <property type="molecule type" value="Genomic_DNA"/>
</dbReference>
<sequence>MLKKSKLNSQYIATGNAMRLFTGSPNKWNNQTQRVEHIPTCYQLGLLLCGGLGMFHSFHIVLELVKVQDSSESSNSDPSQKQKGGLNDRVVFGTIFVILNYLTLHCSYTMLKEGKLVEGFINGLLQLEDDHVKGHSLNMFLVGFSDKWKVRQVKSIAIFIRVMAQRLSPFLIGLAAVKHQKQLMNILLYPPGNYLIQIWSYLPNEKVAEIGAKFTTFAVSSWVYMVIMKVDAVLIIQVAIGTVGLSQMIKLQLNEMRQSSLRNLINTYRRIQLLASVFNKIHSKVIVLLFITVLTSQIMSTLKLIHAVRGNDNSTVGVRLYYVRVLVTSIIVINTVYGFCGDVSFFSEKFVKHMRHCARVTPGRKCSKMFWKMIISLPIIKIEFGPSNFIEKLTPIMFQQFATLRVIDAMLVIYQ</sequence>
<feature type="transmembrane region" description="Helical" evidence="1">
    <location>
        <begin position="222"/>
        <end position="246"/>
    </location>
</feature>
<accession>A0ABP1S7R0</accession>
<evidence type="ECO:0008006" key="4">
    <source>
        <dbReference type="Google" id="ProtNLM"/>
    </source>
</evidence>
<feature type="transmembrane region" description="Helical" evidence="1">
    <location>
        <begin position="90"/>
        <end position="111"/>
    </location>
</feature>
<evidence type="ECO:0000313" key="2">
    <source>
        <dbReference type="EMBL" id="CAL8146211.1"/>
    </source>
</evidence>
<dbReference type="Proteomes" id="UP001642540">
    <property type="component" value="Unassembled WGS sequence"/>
</dbReference>
<reference evidence="2 3" key="1">
    <citation type="submission" date="2024-08" db="EMBL/GenBank/DDBJ databases">
        <authorList>
            <person name="Cucini C."/>
            <person name="Frati F."/>
        </authorList>
    </citation>
    <scope>NUCLEOTIDE SEQUENCE [LARGE SCALE GENOMIC DNA]</scope>
</reference>
<evidence type="ECO:0000256" key="1">
    <source>
        <dbReference type="SAM" id="Phobius"/>
    </source>
</evidence>
<keyword evidence="1" id="KW-0472">Membrane</keyword>
<feature type="transmembrane region" description="Helical" evidence="1">
    <location>
        <begin position="325"/>
        <end position="346"/>
    </location>
</feature>
<gene>
    <name evidence="2" type="ORF">ODALV1_LOCUS30741</name>
</gene>
<keyword evidence="1" id="KW-0812">Transmembrane</keyword>